<evidence type="ECO:0000313" key="1">
    <source>
        <dbReference type="EMBL" id="TMW67568.1"/>
    </source>
</evidence>
<dbReference type="EMBL" id="SPLM01000004">
    <property type="protein sequence ID" value="TMW67568.1"/>
    <property type="molecule type" value="Genomic_DNA"/>
</dbReference>
<comment type="caution">
    <text evidence="1">The sequence shown here is derived from an EMBL/GenBank/DDBJ whole genome shotgun (WGS) entry which is preliminary data.</text>
</comment>
<evidence type="ECO:0000313" key="2">
    <source>
        <dbReference type="Proteomes" id="UP000794436"/>
    </source>
</evidence>
<dbReference type="AlphaFoldDB" id="A0A8K1CSM2"/>
<protein>
    <submittedName>
        <fullName evidence="1">Uncharacterized protein</fullName>
    </submittedName>
</protein>
<keyword evidence="2" id="KW-1185">Reference proteome</keyword>
<reference evidence="1" key="1">
    <citation type="submission" date="2019-03" db="EMBL/GenBank/DDBJ databases">
        <title>Long read genome sequence of the mycoparasitic Pythium oligandrum ATCC 38472 isolated from sugarbeet rhizosphere.</title>
        <authorList>
            <person name="Gaulin E."/>
        </authorList>
    </citation>
    <scope>NUCLEOTIDE SEQUENCE</scope>
    <source>
        <strain evidence="1">ATCC 38472_TT</strain>
    </source>
</reference>
<sequence length="609" mass="69012">MTTPVPSWPALLQTVGDALVFSVPPVGVRHGGDVPQWDLTLTIRPLVSEDPRSYARRLRELLKLVETAILARDRKIRTEIIACASMRYEYVFTDEDFERSCLLSHVRLKFQCGASLEQVEWLYQFVSTFFQPFEELSTSTESVGQLDEQSQRVGVVDEAVSHEEEFRVRKNTFPTCYLSFATVDESKETWGEAEATAFMEFILFSSSHIRQEFANVWQLGDWKSVKCEVLMYADALPINAALVELMPSIAESILAYEVALNLSRDCVHNHQETGGQQLTVTYMRQGAAGERFGVFDVNGGVEAQGEKAIQLCQVISDEQPLLPMCINGLRVKKESLAHVLSTLLANATGLRLIVDRAGKRPIDDMRLRFEYTTSTIRSHIQTLDLRTAVDFEQFDEVFEAAMQLIGQRLRILEVKDAGLLEAGFSSILDFCPVLKSLSVSDTCSSMSLLVGDTSRRVTWAIQKLHIRMTTAAVDPLFTALRDPNHPITAVLTELRLDGRRLEGRRYEPGNPAVVEFRRWVECLPRIRSPLALKYYFRHRHSMDEVITLIESMKTDGAFDVHVPLPLLCKYAFLSSVKTSLHERGILETIFRFAGSPATHTVKLDYYRRR</sequence>
<name>A0A8K1CSM2_PYTOL</name>
<accession>A0A8K1CSM2</accession>
<proteinExistence type="predicted"/>
<organism evidence="1 2">
    <name type="scientific">Pythium oligandrum</name>
    <name type="common">Mycoparasitic fungus</name>
    <dbReference type="NCBI Taxonomy" id="41045"/>
    <lineage>
        <taxon>Eukaryota</taxon>
        <taxon>Sar</taxon>
        <taxon>Stramenopiles</taxon>
        <taxon>Oomycota</taxon>
        <taxon>Peronosporomycetes</taxon>
        <taxon>Pythiales</taxon>
        <taxon>Pythiaceae</taxon>
        <taxon>Pythium</taxon>
    </lineage>
</organism>
<gene>
    <name evidence="1" type="ORF">Poli38472_011188</name>
</gene>
<dbReference type="Proteomes" id="UP000794436">
    <property type="component" value="Unassembled WGS sequence"/>
</dbReference>